<sequence length="319" mass="35130">MEWRYCVVCYGLQFIPAFVFFFIKTKSRGRVYDEALFWCWISRPWSVLRLTLYFGPVWFSIIVGSLIHIAAGIKIYIYERGVRSATASNKLVFAAPSHEASAEEQGSENQQPNESQSSTGLEDLSVGGQSVSQSQASPQDAFTPELQTVPCNQVTRAEASGSVSASSAQSQSKYENEALSHDSLVAAGQTVSGVLLESTVNQHPVAQLLSVDWDPRLGHGPGSLLELVDSRQPSSNTRNSADLENGMNIAPEEKPSQARRQSIQRQNAARSHAQFASIYFISLLITWSKYTLDALDRKSNIHVRAPAERFIWTGACGSH</sequence>
<evidence type="ECO:0000313" key="4">
    <source>
        <dbReference type="Proteomes" id="UP001219355"/>
    </source>
</evidence>
<feature type="compositionally biased region" description="Polar residues" evidence="1">
    <location>
        <begin position="231"/>
        <end position="242"/>
    </location>
</feature>
<gene>
    <name evidence="3" type="ORF">PRK78_002083</name>
</gene>
<evidence type="ECO:0000256" key="1">
    <source>
        <dbReference type="SAM" id="MobiDB-lite"/>
    </source>
</evidence>
<dbReference type="AlphaFoldDB" id="A0AAF0IG47"/>
<organism evidence="3 4">
    <name type="scientific">Emydomyces testavorans</name>
    <dbReference type="NCBI Taxonomy" id="2070801"/>
    <lineage>
        <taxon>Eukaryota</taxon>
        <taxon>Fungi</taxon>
        <taxon>Dikarya</taxon>
        <taxon>Ascomycota</taxon>
        <taxon>Pezizomycotina</taxon>
        <taxon>Eurotiomycetes</taxon>
        <taxon>Eurotiomycetidae</taxon>
        <taxon>Onygenales</taxon>
        <taxon>Nannizziopsiaceae</taxon>
        <taxon>Emydomyces</taxon>
    </lineage>
</organism>
<accession>A0AAF0IG47</accession>
<feature type="compositionally biased region" description="Low complexity" evidence="1">
    <location>
        <begin position="125"/>
        <end position="135"/>
    </location>
</feature>
<proteinExistence type="predicted"/>
<keyword evidence="4" id="KW-1185">Reference proteome</keyword>
<feature type="compositionally biased region" description="Low complexity" evidence="1">
    <location>
        <begin position="103"/>
        <end position="118"/>
    </location>
</feature>
<reference evidence="3" key="1">
    <citation type="submission" date="2023-03" db="EMBL/GenBank/DDBJ databases">
        <title>Emydomyces testavorans Genome Sequence.</title>
        <authorList>
            <person name="Hoyer L."/>
        </authorList>
    </citation>
    <scope>NUCLEOTIDE SEQUENCE</scope>
    <source>
        <strain evidence="3">16-2883</strain>
    </source>
</reference>
<keyword evidence="2" id="KW-1133">Transmembrane helix</keyword>
<dbReference type="EMBL" id="CP120627">
    <property type="protein sequence ID" value="WEW56635.1"/>
    <property type="molecule type" value="Genomic_DNA"/>
</dbReference>
<dbReference type="Proteomes" id="UP001219355">
    <property type="component" value="Chromosome 1"/>
</dbReference>
<keyword evidence="2" id="KW-0472">Membrane</keyword>
<feature type="transmembrane region" description="Helical" evidence="2">
    <location>
        <begin position="57"/>
        <end position="77"/>
    </location>
</feature>
<name>A0AAF0IG47_9EURO</name>
<protein>
    <recommendedName>
        <fullName evidence="5">G-protein coupled receptors family 2 profile 2 domain-containing protein</fullName>
    </recommendedName>
</protein>
<evidence type="ECO:0008006" key="5">
    <source>
        <dbReference type="Google" id="ProtNLM"/>
    </source>
</evidence>
<feature type="region of interest" description="Disordered" evidence="1">
    <location>
        <begin position="100"/>
        <end position="144"/>
    </location>
</feature>
<dbReference type="Gene3D" id="1.20.1070.10">
    <property type="entry name" value="Rhodopsin 7-helix transmembrane proteins"/>
    <property type="match status" value="1"/>
</dbReference>
<keyword evidence="2" id="KW-0812">Transmembrane</keyword>
<feature type="region of interest" description="Disordered" evidence="1">
    <location>
        <begin position="226"/>
        <end position="266"/>
    </location>
</feature>
<evidence type="ECO:0000256" key="2">
    <source>
        <dbReference type="SAM" id="Phobius"/>
    </source>
</evidence>
<evidence type="ECO:0000313" key="3">
    <source>
        <dbReference type="EMBL" id="WEW56635.1"/>
    </source>
</evidence>
<feature type="transmembrane region" description="Helical" evidence="2">
    <location>
        <begin position="5"/>
        <end position="23"/>
    </location>
</feature>